<evidence type="ECO:0000256" key="1">
    <source>
        <dbReference type="ARBA" id="ARBA00022705"/>
    </source>
</evidence>
<gene>
    <name evidence="5" type="ORF">H1V43_22275</name>
</gene>
<evidence type="ECO:0000259" key="4">
    <source>
        <dbReference type="Pfam" id="PF00772"/>
    </source>
</evidence>
<evidence type="ECO:0000313" key="5">
    <source>
        <dbReference type="EMBL" id="MBA4864034.1"/>
    </source>
</evidence>
<evidence type="ECO:0000313" key="6">
    <source>
        <dbReference type="Proteomes" id="UP000586976"/>
    </source>
</evidence>
<evidence type="ECO:0000256" key="3">
    <source>
        <dbReference type="SAM" id="MobiDB-lite"/>
    </source>
</evidence>
<dbReference type="Proteomes" id="UP000586976">
    <property type="component" value="Unassembled WGS sequence"/>
</dbReference>
<feature type="compositionally biased region" description="Basic residues" evidence="3">
    <location>
        <begin position="359"/>
        <end position="368"/>
    </location>
</feature>
<evidence type="ECO:0000256" key="2">
    <source>
        <dbReference type="ARBA" id="ARBA00023125"/>
    </source>
</evidence>
<comment type="caution">
    <text evidence="5">The sequence shown here is derived from an EMBL/GenBank/DDBJ whole genome shotgun (WGS) entry which is preliminary data.</text>
</comment>
<keyword evidence="6" id="KW-1185">Reference proteome</keyword>
<dbReference type="GO" id="GO:0005829">
    <property type="term" value="C:cytosol"/>
    <property type="evidence" value="ECO:0007669"/>
    <property type="project" value="TreeGrafter"/>
</dbReference>
<name>A0A7W2D3E5_9ACTN</name>
<dbReference type="Pfam" id="PF00772">
    <property type="entry name" value="DnaB"/>
    <property type="match status" value="2"/>
</dbReference>
<dbReference type="GO" id="GO:0005524">
    <property type="term" value="F:ATP binding"/>
    <property type="evidence" value="ECO:0007669"/>
    <property type="project" value="InterPro"/>
</dbReference>
<dbReference type="RefSeq" id="WP_181865707.1">
    <property type="nucleotide sequence ID" value="NZ_JACEQY010000025.1"/>
</dbReference>
<keyword evidence="2" id="KW-0238">DNA-binding</keyword>
<dbReference type="InterPro" id="IPR036185">
    <property type="entry name" value="DNA_heli_DnaB-like_N_sf"/>
</dbReference>
<dbReference type="GO" id="GO:0003677">
    <property type="term" value="F:DNA binding"/>
    <property type="evidence" value="ECO:0007669"/>
    <property type="project" value="UniProtKB-KW"/>
</dbReference>
<feature type="region of interest" description="Disordered" evidence="3">
    <location>
        <begin position="327"/>
        <end position="387"/>
    </location>
</feature>
<dbReference type="EMBL" id="JACEQY010000025">
    <property type="protein sequence ID" value="MBA4864034.1"/>
    <property type="molecule type" value="Genomic_DNA"/>
</dbReference>
<dbReference type="Gene3D" id="1.10.860.10">
    <property type="entry name" value="DNAb Helicase, Chain A"/>
    <property type="match status" value="2"/>
</dbReference>
<dbReference type="GO" id="GO:0003678">
    <property type="term" value="F:DNA helicase activity"/>
    <property type="evidence" value="ECO:0007669"/>
    <property type="project" value="InterPro"/>
</dbReference>
<keyword evidence="5" id="KW-0378">Hydrolase</keyword>
<feature type="compositionally biased region" description="Low complexity" evidence="3">
    <location>
        <begin position="341"/>
        <end position="358"/>
    </location>
</feature>
<keyword evidence="1" id="KW-0235">DNA replication</keyword>
<accession>A0A7W2D3E5</accession>
<proteinExistence type="predicted"/>
<keyword evidence="5" id="KW-0067">ATP-binding</keyword>
<reference evidence="5 6" key="1">
    <citation type="submission" date="2020-07" db="EMBL/GenBank/DDBJ databases">
        <title>Streptomyces isolated from Indian soil.</title>
        <authorList>
            <person name="Mandal S."/>
            <person name="Maiti P.K."/>
        </authorList>
    </citation>
    <scope>NUCLEOTIDE SEQUENCE [LARGE SCALE GENOMIC DNA]</scope>
    <source>
        <strain evidence="5 6">PSKA54</strain>
    </source>
</reference>
<feature type="domain" description="DNA helicase DnaB-like N-terminal" evidence="4">
    <location>
        <begin position="7"/>
        <end position="108"/>
    </location>
</feature>
<keyword evidence="5" id="KW-0347">Helicase</keyword>
<feature type="domain" description="DNA helicase DnaB-like N-terminal" evidence="4">
    <location>
        <begin position="185"/>
        <end position="265"/>
    </location>
</feature>
<feature type="compositionally biased region" description="Basic and acidic residues" evidence="3">
    <location>
        <begin position="378"/>
        <end position="387"/>
    </location>
</feature>
<dbReference type="InterPro" id="IPR016136">
    <property type="entry name" value="DNA_helicase_N/primase_C"/>
</dbReference>
<dbReference type="InterPro" id="IPR007693">
    <property type="entry name" value="DNA_helicase_DnaB-like_N"/>
</dbReference>
<keyword evidence="5" id="KW-0547">Nucleotide-binding</keyword>
<sequence>MNPLLLAERAVLGAVLLEPRQLERLGALRPEDFELPSHSALFAAFRHLADIGHPALEQTDHPTPLSWVNDSLDAASRRVRGLSPAYLHALAGDCPRSAHAPVYGRMVLDGAIRRHVLQHATRLHQTAYAVALVGDPSEALQQISLLAGTLDDLARRWGITRRPASTSGAVPVVPVPAKLTKGVEEDERLLLARLADHPTSYVEVSPWLIPQDFAVPLHGSLYRCLGALIHRAEPVDGLTLLWEAQRRGLLAEPGVTEYVAAVCSEPGAASAEWLGERVLRASLIRTTAQVARSIQELVDDSQHSPGHLIGLALTALAPAEHVRSRWHAATGHARQPNGPPSLSTAGAARANAALARSRLGSHRPHRAPTRPTSPTADSEDRTRRLTR</sequence>
<dbReference type="PANTHER" id="PTHR30153">
    <property type="entry name" value="REPLICATIVE DNA HELICASE DNAB"/>
    <property type="match status" value="1"/>
</dbReference>
<protein>
    <submittedName>
        <fullName evidence="5">Helicase DnaB</fullName>
    </submittedName>
</protein>
<dbReference type="PANTHER" id="PTHR30153:SF2">
    <property type="entry name" value="REPLICATIVE DNA HELICASE"/>
    <property type="match status" value="1"/>
</dbReference>
<organism evidence="5 6">
    <name type="scientific">Streptomyces himalayensis subsp. aureolus</name>
    <dbReference type="NCBI Taxonomy" id="2758039"/>
    <lineage>
        <taxon>Bacteria</taxon>
        <taxon>Bacillati</taxon>
        <taxon>Actinomycetota</taxon>
        <taxon>Actinomycetes</taxon>
        <taxon>Kitasatosporales</taxon>
        <taxon>Streptomycetaceae</taxon>
        <taxon>Streptomyces</taxon>
        <taxon>Streptomyces himalayensis</taxon>
    </lineage>
</organism>
<dbReference type="SUPFAM" id="SSF48024">
    <property type="entry name" value="N-terminal domain of DnaB helicase"/>
    <property type="match status" value="2"/>
</dbReference>
<dbReference type="AlphaFoldDB" id="A0A7W2D3E5"/>
<dbReference type="GO" id="GO:0006260">
    <property type="term" value="P:DNA replication"/>
    <property type="evidence" value="ECO:0007669"/>
    <property type="project" value="UniProtKB-KW"/>
</dbReference>